<dbReference type="SUPFAM" id="SSF81995">
    <property type="entry name" value="beta-sandwich domain of Sec23/24"/>
    <property type="match status" value="1"/>
</dbReference>
<dbReference type="GO" id="GO:0005739">
    <property type="term" value="C:mitochondrion"/>
    <property type="evidence" value="ECO:0007669"/>
    <property type="project" value="TreeGrafter"/>
</dbReference>
<dbReference type="KEGG" id="mng:MNEG_2812"/>
<name>A0A0D2MRE3_9CHLO</name>
<protein>
    <submittedName>
        <fullName evidence="5">Putative ATPase N2B</fullName>
    </submittedName>
</protein>
<dbReference type="PANTHER" id="PTHR12169:SF29">
    <property type="entry name" value="AFG1-LIKE ATPASE FAMILY PROTEIN"/>
    <property type="match status" value="1"/>
</dbReference>
<dbReference type="GeneID" id="25735690"/>
<reference evidence="5 6" key="1">
    <citation type="journal article" date="2013" name="BMC Genomics">
        <title>Reconstruction of the lipid metabolism for the microalga Monoraphidium neglectum from its genome sequence reveals characteristics suitable for biofuel production.</title>
        <authorList>
            <person name="Bogen C."/>
            <person name="Al-Dilaimi A."/>
            <person name="Albersmeier A."/>
            <person name="Wichmann J."/>
            <person name="Grundmann M."/>
            <person name="Rupp O."/>
            <person name="Lauersen K.J."/>
            <person name="Blifernez-Klassen O."/>
            <person name="Kalinowski J."/>
            <person name="Goesmann A."/>
            <person name="Mussgnug J.H."/>
            <person name="Kruse O."/>
        </authorList>
    </citation>
    <scope>NUCLEOTIDE SEQUENCE [LARGE SCALE GENOMIC DNA]</scope>
    <source>
        <strain evidence="5 6">SAG 48.87</strain>
    </source>
</reference>
<dbReference type="RefSeq" id="XP_013904159.1">
    <property type="nucleotide sequence ID" value="XM_014048705.1"/>
</dbReference>
<comment type="similarity">
    <text evidence="1">Belongs to the AFG1 ATPase family.</text>
</comment>
<dbReference type="InterPro" id="IPR027417">
    <property type="entry name" value="P-loop_NTPase"/>
</dbReference>
<organism evidence="5 6">
    <name type="scientific">Monoraphidium neglectum</name>
    <dbReference type="NCBI Taxonomy" id="145388"/>
    <lineage>
        <taxon>Eukaryota</taxon>
        <taxon>Viridiplantae</taxon>
        <taxon>Chlorophyta</taxon>
        <taxon>core chlorophytes</taxon>
        <taxon>Chlorophyceae</taxon>
        <taxon>CS clade</taxon>
        <taxon>Sphaeropleales</taxon>
        <taxon>Selenastraceae</taxon>
        <taxon>Monoraphidium</taxon>
    </lineage>
</organism>
<gene>
    <name evidence="5" type="ORF">MNEG_2812</name>
</gene>
<feature type="region of interest" description="Disordered" evidence="4">
    <location>
        <begin position="545"/>
        <end position="607"/>
    </location>
</feature>
<feature type="compositionally biased region" description="Low complexity" evidence="4">
    <location>
        <begin position="555"/>
        <end position="593"/>
    </location>
</feature>
<dbReference type="NCBIfam" id="NF040713">
    <property type="entry name" value="ZapE"/>
    <property type="match status" value="1"/>
</dbReference>
<dbReference type="AlphaFoldDB" id="A0A0D2MRE3"/>
<proteinExistence type="inferred from homology"/>
<dbReference type="InterPro" id="IPR005654">
    <property type="entry name" value="ATPase_AFG1-like"/>
</dbReference>
<dbReference type="Pfam" id="PF03969">
    <property type="entry name" value="AFG1_ATPase"/>
    <property type="match status" value="2"/>
</dbReference>
<evidence type="ECO:0000256" key="2">
    <source>
        <dbReference type="ARBA" id="ARBA00022741"/>
    </source>
</evidence>
<sequence>MQRGCALCANVTEAAHRKQCTACVLGKLPCSYCVQGASLYGTGSADIPACLDCVSRRGPGARGGCNACAQSGANAARCFSCLASQKLQFCADGDRPPPYGKAQACWPPTEKTPCDICGNAAKSDAAYAQCLACFGSSAGARSECQSCTWLEGIDAASQSRCFACVPRANFTDSTTTGCAPCFYQWVPASAREKCLACVESPKTFAAAKGTCAYCVGNTKGVAQAQKCLACLQTKRDEYSYSLVREGAIQPDASQLAAAQTLRLLQAALAARLAAPAPPGDAQADGAQPPAAAPAVQGAYLWGPVGSGKTMLMDLFARTLPPGVVARRLHLHQLLSLIHERSHQLQEALPRVVVKSRLGLPVYRYALPEEDPLRVIARELAASCGLLCVDEMHVADIADAMTLGRLLAALLADGCWAAFTSNRPLHDLYKGGVNRRYLRDGFVALGQAHLLQVHVAGGKDYRTAAAAPAPPAAAVPAAEAAGVAPAGAAEAGEEGAAGRRCFVGAGADERLRRRWADAVEGSGAREAATAVASQFGRELWVPRGLVLGNGDEQPRRVQPQLQPPHQAGRDQQQPSPGQQQQQQQPQEQQQQQQQEQEHHQQQQQQQQQQPQLAAAYFTFSQLCGPAGLRRGLDRGGPLSAVDFLALVKAGLGALYLEGVPRLAPPLRDEARRLVTLVDVLYDAGVKLHMSCEAPPEELFLPLLGAALERGVNPNLGRAEKLPLERLKQQQQQQQQQEEEEAPLPPPTGTRRDDAPQQEAAAGAPRGRDWGASAGAVGAPDESRGYVQGALVAEEVLMYHRAASRLAEMTRESW</sequence>
<evidence type="ECO:0000313" key="5">
    <source>
        <dbReference type="EMBL" id="KIZ05140.1"/>
    </source>
</evidence>
<dbReference type="EMBL" id="KK100551">
    <property type="protein sequence ID" value="KIZ05140.1"/>
    <property type="molecule type" value="Genomic_DNA"/>
</dbReference>
<dbReference type="SUPFAM" id="SSF52540">
    <property type="entry name" value="P-loop containing nucleoside triphosphate hydrolases"/>
    <property type="match status" value="1"/>
</dbReference>
<accession>A0A0D2MRE3</accession>
<keyword evidence="3" id="KW-0067">ATP-binding</keyword>
<dbReference type="OrthoDB" id="548867at2759"/>
<feature type="region of interest" description="Disordered" evidence="4">
    <location>
        <begin position="724"/>
        <end position="782"/>
    </location>
</feature>
<keyword evidence="6" id="KW-1185">Reference proteome</keyword>
<dbReference type="GO" id="GO:0016887">
    <property type="term" value="F:ATP hydrolysis activity"/>
    <property type="evidence" value="ECO:0007669"/>
    <property type="project" value="InterPro"/>
</dbReference>
<keyword evidence="2" id="KW-0547">Nucleotide-binding</keyword>
<evidence type="ECO:0000256" key="4">
    <source>
        <dbReference type="SAM" id="MobiDB-lite"/>
    </source>
</evidence>
<dbReference type="Proteomes" id="UP000054498">
    <property type="component" value="Unassembled WGS sequence"/>
</dbReference>
<dbReference type="GO" id="GO:0005524">
    <property type="term" value="F:ATP binding"/>
    <property type="evidence" value="ECO:0007669"/>
    <property type="project" value="UniProtKB-KW"/>
</dbReference>
<evidence type="ECO:0000313" key="6">
    <source>
        <dbReference type="Proteomes" id="UP000054498"/>
    </source>
</evidence>
<evidence type="ECO:0000256" key="1">
    <source>
        <dbReference type="ARBA" id="ARBA00010322"/>
    </source>
</evidence>
<evidence type="ECO:0000256" key="3">
    <source>
        <dbReference type="ARBA" id="ARBA00022840"/>
    </source>
</evidence>
<dbReference type="Gene3D" id="3.40.50.300">
    <property type="entry name" value="P-loop containing nucleotide triphosphate hydrolases"/>
    <property type="match status" value="1"/>
</dbReference>
<dbReference type="PANTHER" id="PTHR12169">
    <property type="entry name" value="ATPASE N2B"/>
    <property type="match status" value="1"/>
</dbReference>